<feature type="compositionally biased region" description="Basic and acidic residues" evidence="1">
    <location>
        <begin position="164"/>
        <end position="183"/>
    </location>
</feature>
<sequence length="328" mass="35807">MVQVEDQPILQQNYAKAAEVSEQSLVERIGAQIEKPVQQRGTNCRLISYELEGNLKDVADIVLTENEVRNTQSAILTSELEVGSRGNNTASENLENMEQHSYELNGGRSFKSGIQTLQEIPFAETEVEAEQHEKPQPGESNVLVEESGGFDGIADSLEQHIGGAERADTKQQADGLRKHESQDQVKQMGMRADVVQLDAIQIEENAKQIANQVERHANKTKNTIAVGVAQDEENGGQIEARLKGQDLTMEYKGPAHTVARPSWNDLVEKETALENACEQGSVEIAAGVTRTNGTKVQVPQIGNGLGIVRTALLKLHGEVPTVCSSKHK</sequence>
<accession>A0AAV3QSH2</accession>
<evidence type="ECO:0000313" key="3">
    <source>
        <dbReference type="Proteomes" id="UP001454036"/>
    </source>
</evidence>
<reference evidence="2 3" key="1">
    <citation type="submission" date="2024-01" db="EMBL/GenBank/DDBJ databases">
        <title>The complete chloroplast genome sequence of Lithospermum erythrorhizon: insights into the phylogenetic relationship among Boraginaceae species and the maternal lineages of purple gromwells.</title>
        <authorList>
            <person name="Okada T."/>
            <person name="Watanabe K."/>
        </authorList>
    </citation>
    <scope>NUCLEOTIDE SEQUENCE [LARGE SCALE GENOMIC DNA]</scope>
</reference>
<dbReference type="AlphaFoldDB" id="A0AAV3QSH2"/>
<dbReference type="Proteomes" id="UP001454036">
    <property type="component" value="Unassembled WGS sequence"/>
</dbReference>
<evidence type="ECO:0000313" key="2">
    <source>
        <dbReference type="EMBL" id="GAA0166674.1"/>
    </source>
</evidence>
<evidence type="ECO:0000256" key="1">
    <source>
        <dbReference type="SAM" id="MobiDB-lite"/>
    </source>
</evidence>
<keyword evidence="3" id="KW-1185">Reference proteome</keyword>
<feature type="region of interest" description="Disordered" evidence="1">
    <location>
        <begin position="126"/>
        <end position="146"/>
    </location>
</feature>
<organism evidence="2 3">
    <name type="scientific">Lithospermum erythrorhizon</name>
    <name type="common">Purple gromwell</name>
    <name type="synonym">Lithospermum officinale var. erythrorhizon</name>
    <dbReference type="NCBI Taxonomy" id="34254"/>
    <lineage>
        <taxon>Eukaryota</taxon>
        <taxon>Viridiplantae</taxon>
        <taxon>Streptophyta</taxon>
        <taxon>Embryophyta</taxon>
        <taxon>Tracheophyta</taxon>
        <taxon>Spermatophyta</taxon>
        <taxon>Magnoliopsida</taxon>
        <taxon>eudicotyledons</taxon>
        <taxon>Gunneridae</taxon>
        <taxon>Pentapetalae</taxon>
        <taxon>asterids</taxon>
        <taxon>lamiids</taxon>
        <taxon>Boraginales</taxon>
        <taxon>Boraginaceae</taxon>
        <taxon>Boraginoideae</taxon>
        <taxon>Lithospermeae</taxon>
        <taxon>Lithospermum</taxon>
    </lineage>
</organism>
<dbReference type="EMBL" id="BAABME010005813">
    <property type="protein sequence ID" value="GAA0166674.1"/>
    <property type="molecule type" value="Genomic_DNA"/>
</dbReference>
<feature type="region of interest" description="Disordered" evidence="1">
    <location>
        <begin position="164"/>
        <end position="187"/>
    </location>
</feature>
<comment type="caution">
    <text evidence="2">The sequence shown here is derived from an EMBL/GenBank/DDBJ whole genome shotgun (WGS) entry which is preliminary data.</text>
</comment>
<name>A0AAV3QSH2_LITER</name>
<proteinExistence type="predicted"/>
<gene>
    <name evidence="2" type="ORF">LIER_21778</name>
</gene>
<protein>
    <submittedName>
        <fullName evidence="2">Uncharacterized protein</fullName>
    </submittedName>
</protein>